<gene>
    <name evidence="2" type="ORF">XSP_003575</name>
</gene>
<dbReference type="EMBL" id="LR861803">
    <property type="protein sequence ID" value="CAD1796209.1"/>
    <property type="molecule type" value="Genomic_DNA"/>
</dbReference>
<evidence type="ECO:0000313" key="4">
    <source>
        <dbReference type="Proteomes" id="UP000515493"/>
    </source>
</evidence>
<protein>
    <submittedName>
        <fullName evidence="2">Uncharacterized protein</fullName>
    </submittedName>
</protein>
<evidence type="ECO:0000256" key="1">
    <source>
        <dbReference type="SAM" id="MobiDB-lite"/>
    </source>
</evidence>
<reference evidence="2 4" key="1">
    <citation type="submission" date="2020-07" db="EMBL/GenBank/DDBJ databases">
        <authorList>
            <person name="Teixeira M."/>
        </authorList>
    </citation>
    <scope>NUCLEOTIDE SEQUENCE</scope>
    <source>
        <strain evidence="3">1</strain>
        <strain evidence="2">Xanthomonas sp. CPBF 367</strain>
    </source>
</reference>
<evidence type="ECO:0000313" key="3">
    <source>
        <dbReference type="EMBL" id="CAD1796209.1"/>
    </source>
</evidence>
<dbReference type="KEGG" id="xeu:XSP_003575"/>
<dbReference type="AlphaFoldDB" id="A0A8E4E4Y5"/>
<dbReference type="Proteomes" id="UP000515493">
    <property type="component" value="Chromosome"/>
</dbReference>
<feature type="compositionally biased region" description="Acidic residues" evidence="1">
    <location>
        <begin position="38"/>
        <end position="69"/>
    </location>
</feature>
<feature type="compositionally biased region" description="Basic and acidic residues" evidence="1">
    <location>
        <begin position="1"/>
        <end position="12"/>
    </location>
</feature>
<sequence length="69" mass="7414">MSNDENGNRGVDDPTPPNGVKAPGRDTAPIQEGPAQDSEIDDDDGIEDPVEDDSDLGDEDEEDEEDDDQ</sequence>
<feature type="region of interest" description="Disordered" evidence="1">
    <location>
        <begin position="1"/>
        <end position="69"/>
    </location>
</feature>
<evidence type="ECO:0000313" key="2">
    <source>
        <dbReference type="EMBL" id="CAD0339843.1"/>
    </source>
</evidence>
<dbReference type="EMBL" id="LR824641">
    <property type="protein sequence ID" value="CAD0339843.1"/>
    <property type="molecule type" value="Genomic_DNA"/>
</dbReference>
<proteinExistence type="predicted"/>
<name>A0A8E4E4Y5_9XANT</name>
<accession>A0A8E4E4Y5</accession>
<dbReference type="RefSeq" id="WP_119128246.1">
    <property type="nucleotide sequence ID" value="NZ_HG999363.1"/>
</dbReference>
<dbReference type="GeneID" id="79390874"/>
<organism evidence="2">
    <name type="scientific">Xanthomonas euroxanthea</name>
    <dbReference type="NCBI Taxonomy" id="2259622"/>
    <lineage>
        <taxon>Bacteria</taxon>
        <taxon>Pseudomonadati</taxon>
        <taxon>Pseudomonadota</taxon>
        <taxon>Gammaproteobacteria</taxon>
        <taxon>Lysobacterales</taxon>
        <taxon>Lysobacteraceae</taxon>
        <taxon>Xanthomonas</taxon>
    </lineage>
</organism>